<dbReference type="InterPro" id="IPR009858">
    <property type="entry name" value="DUF1415"/>
</dbReference>
<feature type="region of interest" description="Disordered" evidence="1">
    <location>
        <begin position="1"/>
        <end position="29"/>
    </location>
</feature>
<accession>A0A6N9TFR0</accession>
<dbReference type="AlphaFoldDB" id="A0A6N9TFR0"/>
<name>A0A6N9TFR0_9ALTE</name>
<evidence type="ECO:0000313" key="3">
    <source>
        <dbReference type="Proteomes" id="UP000471381"/>
    </source>
</evidence>
<protein>
    <submittedName>
        <fullName evidence="2">DUF1415 family protein</fullName>
    </submittedName>
</protein>
<reference evidence="2 3" key="1">
    <citation type="submission" date="2020-01" db="EMBL/GenBank/DDBJ databases">
        <title>Genomes of bacteria type strains.</title>
        <authorList>
            <person name="Chen J."/>
            <person name="Zhu S."/>
            <person name="Yang J."/>
        </authorList>
    </citation>
    <scope>NUCLEOTIDE SEQUENCE [LARGE SCALE GENOMIC DNA]</scope>
    <source>
        <strain evidence="2 3">LMG 24078</strain>
    </source>
</reference>
<gene>
    <name evidence="2" type="ORF">GTQ48_02355</name>
</gene>
<dbReference type="Pfam" id="PF07209">
    <property type="entry name" value="DUF1415"/>
    <property type="match status" value="1"/>
</dbReference>
<dbReference type="RefSeq" id="WP_163104987.1">
    <property type="nucleotide sequence ID" value="NZ_JAAAWO010000001.1"/>
</dbReference>
<dbReference type="Proteomes" id="UP000471381">
    <property type="component" value="Unassembled WGS sequence"/>
</dbReference>
<comment type="caution">
    <text evidence="2">The sequence shown here is derived from an EMBL/GenBank/DDBJ whole genome shotgun (WGS) entry which is preliminary data.</text>
</comment>
<organism evidence="2 3">
    <name type="scientific">Alteromonas genovensis</name>
    <dbReference type="NCBI Taxonomy" id="471225"/>
    <lineage>
        <taxon>Bacteria</taxon>
        <taxon>Pseudomonadati</taxon>
        <taxon>Pseudomonadota</taxon>
        <taxon>Gammaproteobacteria</taxon>
        <taxon>Alteromonadales</taxon>
        <taxon>Alteromonadaceae</taxon>
        <taxon>Alteromonas/Salinimonas group</taxon>
        <taxon>Alteromonas</taxon>
    </lineage>
</organism>
<sequence>MKPVESSGARQATQHSNDESSGNEQSSDSHAHYTEATMQWVDDVVIHHNFCPFASFVRTPNQIHCSVIAGNTGDVLEALFEELKRLDNTDDIATTLIILSNTSFSDFNEYLDVLSIAEAMLHDWGFLERYQLASFHPQYVFEGNSIDDSENYTNRSPYPLLHIIRESDITRYMKNEEDAQKIYTHNIAKANELGCPYFEKTLSSIKQAKNNKDSTK</sequence>
<dbReference type="EMBL" id="JAAAWO010000001">
    <property type="protein sequence ID" value="NDW14379.1"/>
    <property type="molecule type" value="Genomic_DNA"/>
</dbReference>
<feature type="compositionally biased region" description="Polar residues" evidence="1">
    <location>
        <begin position="8"/>
        <end position="26"/>
    </location>
</feature>
<keyword evidence="3" id="KW-1185">Reference proteome</keyword>
<proteinExistence type="predicted"/>
<evidence type="ECO:0000256" key="1">
    <source>
        <dbReference type="SAM" id="MobiDB-lite"/>
    </source>
</evidence>
<evidence type="ECO:0000313" key="2">
    <source>
        <dbReference type="EMBL" id="NDW14379.1"/>
    </source>
</evidence>